<proteinExistence type="predicted"/>
<dbReference type="EMBL" id="WNIB01000126">
    <property type="protein sequence ID" value="MTV91022.1"/>
    <property type="molecule type" value="Genomic_DNA"/>
</dbReference>
<sequence length="176" mass="20657">MIINTLGPTATDCFYAINRIKLKVDVIVLYDSFDSIVNCFDKLKGQYILLPVAFESSIKNYSWKDFNFEYHKRIEIVDSFHSFTKGMVLIENCNYKINRAIIQPATEILMLNYLKKKSMDLRIDFTHSKVMANKKFLEEGYRFSIVSQETIINNDDIIICETFSPEMIWCLYRVKG</sequence>
<dbReference type="Proteomes" id="UP000042745">
    <property type="component" value="Unassembled WGS sequence"/>
</dbReference>
<accession>A0A0D6J7V7</accession>
<evidence type="ECO:0000313" key="1">
    <source>
        <dbReference type="EMBL" id="CIS78578.1"/>
    </source>
</evidence>
<evidence type="ECO:0000313" key="4">
    <source>
        <dbReference type="Proteomes" id="UP000476212"/>
    </source>
</evidence>
<dbReference type="GeneID" id="45653611"/>
<organism evidence="2 4">
    <name type="scientific">Streptococcus pneumoniae</name>
    <dbReference type="NCBI Taxonomy" id="1313"/>
    <lineage>
        <taxon>Bacteria</taxon>
        <taxon>Bacillati</taxon>
        <taxon>Bacillota</taxon>
        <taxon>Bacilli</taxon>
        <taxon>Lactobacillales</taxon>
        <taxon>Streptococcaceae</taxon>
        <taxon>Streptococcus</taxon>
    </lineage>
</organism>
<dbReference type="RefSeq" id="WP_000586362.1">
    <property type="nucleotide sequence ID" value="NZ_BAWV01000028.1"/>
</dbReference>
<reference evidence="2 4" key="2">
    <citation type="submission" date="2019-11" db="EMBL/GenBank/DDBJ databases">
        <title>Growth characteristics of pneumococcus vary with the chemical composition of the capsule and with environmental conditions.</title>
        <authorList>
            <person name="Tothpal A."/>
            <person name="Desobry K."/>
            <person name="Joshi S."/>
            <person name="Wyllie A.L."/>
            <person name="Weinberger D.M."/>
        </authorList>
    </citation>
    <scope>NUCLEOTIDE SEQUENCE [LARGE SCALE GENOMIC DNA]</scope>
    <source>
        <strain evidence="4">pnumococcus15C</strain>
        <strain evidence="2">Pnumococcus15C</strain>
    </source>
</reference>
<reference evidence="1 3" key="1">
    <citation type="submission" date="2015-03" db="EMBL/GenBank/DDBJ databases">
        <authorList>
            <consortium name="Pathogen Informatics"/>
            <person name="Murphy D."/>
        </authorList>
    </citation>
    <scope>NUCLEOTIDE SEQUENCE [LARGE SCALE GENOMIC DNA]</scope>
    <source>
        <strain evidence="1">SMRU328</strain>
        <strain evidence="3">type strain: N</strain>
    </source>
</reference>
<dbReference type="EMBL" id="CKGU01000037">
    <property type="protein sequence ID" value="CIS78578.1"/>
    <property type="molecule type" value="Genomic_DNA"/>
</dbReference>
<protein>
    <submittedName>
        <fullName evidence="2">Uncharacterized protein</fullName>
    </submittedName>
</protein>
<name>A0A0D6J7V7_STREE</name>
<dbReference type="AlphaFoldDB" id="A0A0D6J7V7"/>
<gene>
    <name evidence="1" type="ORF">ERS019486_01880</name>
    <name evidence="2" type="ORF">GM544_11315</name>
</gene>
<comment type="caution">
    <text evidence="2">The sequence shown here is derived from an EMBL/GenBank/DDBJ whole genome shotgun (WGS) entry which is preliminary data.</text>
</comment>
<dbReference type="Proteomes" id="UP000476212">
    <property type="component" value="Unassembled WGS sequence"/>
</dbReference>
<evidence type="ECO:0000313" key="2">
    <source>
        <dbReference type="EMBL" id="MTV91022.1"/>
    </source>
</evidence>
<evidence type="ECO:0000313" key="3">
    <source>
        <dbReference type="Proteomes" id="UP000042745"/>
    </source>
</evidence>